<gene>
    <name evidence="5" type="ORF">GCM10012275_21290</name>
</gene>
<evidence type="ECO:0000256" key="1">
    <source>
        <dbReference type="ARBA" id="ARBA00023015"/>
    </source>
</evidence>
<evidence type="ECO:0000256" key="2">
    <source>
        <dbReference type="ARBA" id="ARBA00023125"/>
    </source>
</evidence>
<dbReference type="SUPFAM" id="SSF48008">
    <property type="entry name" value="GntR ligand-binding domain-like"/>
    <property type="match status" value="1"/>
</dbReference>
<dbReference type="PANTHER" id="PTHR43537:SF24">
    <property type="entry name" value="GLUCONATE OPERON TRANSCRIPTIONAL REPRESSOR"/>
    <property type="match status" value="1"/>
</dbReference>
<keyword evidence="3" id="KW-0804">Transcription</keyword>
<evidence type="ECO:0000256" key="3">
    <source>
        <dbReference type="ARBA" id="ARBA00023163"/>
    </source>
</evidence>
<evidence type="ECO:0000313" key="5">
    <source>
        <dbReference type="EMBL" id="GGM50174.1"/>
    </source>
</evidence>
<dbReference type="SMART" id="SM00895">
    <property type="entry name" value="FCD"/>
    <property type="match status" value="1"/>
</dbReference>
<dbReference type="InterPro" id="IPR000524">
    <property type="entry name" value="Tscrpt_reg_HTH_GntR"/>
</dbReference>
<reference evidence="5" key="2">
    <citation type="submission" date="2020-09" db="EMBL/GenBank/DDBJ databases">
        <authorList>
            <person name="Sun Q."/>
            <person name="Zhou Y."/>
        </authorList>
    </citation>
    <scope>NUCLEOTIDE SEQUENCE</scope>
    <source>
        <strain evidence="5">CGMCC 4.5737</strain>
    </source>
</reference>
<dbReference type="InterPro" id="IPR036390">
    <property type="entry name" value="WH_DNA-bd_sf"/>
</dbReference>
<dbReference type="Gene3D" id="1.20.120.530">
    <property type="entry name" value="GntR ligand-binding domain-like"/>
    <property type="match status" value="1"/>
</dbReference>
<dbReference type="PROSITE" id="PS50949">
    <property type="entry name" value="HTH_GNTR"/>
    <property type="match status" value="1"/>
</dbReference>
<protein>
    <submittedName>
        <fullName evidence="5">Putative transcriptional regulator, GntR family protein</fullName>
    </submittedName>
</protein>
<keyword evidence="6" id="KW-1185">Reference proteome</keyword>
<sequence>MTESRTGGAPSATERAYAYVKARLLDGSYPDGELLSEGEVAADLEMSRTPVREAFLRLQSEGFLRLYPKRGALVVPISPGEAQAVLEARLVMEGFAIDKLAARGSEALRDVGATLSAQPAAIPTEMDLLSEADRHTADRDFHARLVAAAENPLISDQYDALRDRQVRITATARRQDPAYIPTIVREHAEIAEALRAGEPVRAKQLLRAHLRSSLRRLGLTPGPLLAEEIDSVG</sequence>
<dbReference type="Pfam" id="PF07729">
    <property type="entry name" value="FCD"/>
    <property type="match status" value="1"/>
</dbReference>
<dbReference type="RefSeq" id="WP_229686239.1">
    <property type="nucleotide sequence ID" value="NZ_BMMK01000008.1"/>
</dbReference>
<keyword evidence="1" id="KW-0805">Transcription regulation</keyword>
<accession>A0A8J3FTJ6</accession>
<dbReference type="PANTHER" id="PTHR43537">
    <property type="entry name" value="TRANSCRIPTIONAL REGULATOR, GNTR FAMILY"/>
    <property type="match status" value="1"/>
</dbReference>
<dbReference type="GO" id="GO:0003700">
    <property type="term" value="F:DNA-binding transcription factor activity"/>
    <property type="evidence" value="ECO:0007669"/>
    <property type="project" value="InterPro"/>
</dbReference>
<feature type="domain" description="HTH gntR-type" evidence="4">
    <location>
        <begin position="10"/>
        <end position="77"/>
    </location>
</feature>
<organism evidence="5 6">
    <name type="scientific">Longimycelium tulufanense</name>
    <dbReference type="NCBI Taxonomy" id="907463"/>
    <lineage>
        <taxon>Bacteria</taxon>
        <taxon>Bacillati</taxon>
        <taxon>Actinomycetota</taxon>
        <taxon>Actinomycetes</taxon>
        <taxon>Pseudonocardiales</taxon>
        <taxon>Pseudonocardiaceae</taxon>
        <taxon>Longimycelium</taxon>
    </lineage>
</organism>
<dbReference type="Pfam" id="PF00392">
    <property type="entry name" value="GntR"/>
    <property type="match status" value="1"/>
</dbReference>
<reference evidence="5" key="1">
    <citation type="journal article" date="2014" name="Int. J. Syst. Evol. Microbiol.">
        <title>Complete genome sequence of Corynebacterium casei LMG S-19264T (=DSM 44701T), isolated from a smear-ripened cheese.</title>
        <authorList>
            <consortium name="US DOE Joint Genome Institute (JGI-PGF)"/>
            <person name="Walter F."/>
            <person name="Albersmeier A."/>
            <person name="Kalinowski J."/>
            <person name="Ruckert C."/>
        </authorList>
    </citation>
    <scope>NUCLEOTIDE SEQUENCE</scope>
    <source>
        <strain evidence="5">CGMCC 4.5737</strain>
    </source>
</reference>
<name>A0A8J3FTJ6_9PSEU</name>
<dbReference type="InterPro" id="IPR036388">
    <property type="entry name" value="WH-like_DNA-bd_sf"/>
</dbReference>
<comment type="caution">
    <text evidence="5">The sequence shown here is derived from an EMBL/GenBank/DDBJ whole genome shotgun (WGS) entry which is preliminary data.</text>
</comment>
<evidence type="ECO:0000259" key="4">
    <source>
        <dbReference type="PROSITE" id="PS50949"/>
    </source>
</evidence>
<dbReference type="GO" id="GO:0003677">
    <property type="term" value="F:DNA binding"/>
    <property type="evidence" value="ECO:0007669"/>
    <property type="project" value="UniProtKB-KW"/>
</dbReference>
<dbReference type="InterPro" id="IPR008920">
    <property type="entry name" value="TF_FadR/GntR_C"/>
</dbReference>
<evidence type="ECO:0000313" key="6">
    <source>
        <dbReference type="Proteomes" id="UP000637578"/>
    </source>
</evidence>
<dbReference type="EMBL" id="BMMK01000008">
    <property type="protein sequence ID" value="GGM50174.1"/>
    <property type="molecule type" value="Genomic_DNA"/>
</dbReference>
<dbReference type="SUPFAM" id="SSF46785">
    <property type="entry name" value="Winged helix' DNA-binding domain"/>
    <property type="match status" value="1"/>
</dbReference>
<dbReference type="SMART" id="SM00345">
    <property type="entry name" value="HTH_GNTR"/>
    <property type="match status" value="1"/>
</dbReference>
<dbReference type="Gene3D" id="1.10.10.10">
    <property type="entry name" value="Winged helix-like DNA-binding domain superfamily/Winged helix DNA-binding domain"/>
    <property type="match status" value="1"/>
</dbReference>
<dbReference type="InterPro" id="IPR011711">
    <property type="entry name" value="GntR_C"/>
</dbReference>
<dbReference type="Proteomes" id="UP000637578">
    <property type="component" value="Unassembled WGS sequence"/>
</dbReference>
<dbReference type="AlphaFoldDB" id="A0A8J3FTJ6"/>
<dbReference type="PRINTS" id="PR00035">
    <property type="entry name" value="HTHGNTR"/>
</dbReference>
<proteinExistence type="predicted"/>
<keyword evidence="2" id="KW-0238">DNA-binding</keyword>